<evidence type="ECO:0000313" key="1">
    <source>
        <dbReference type="EMBL" id="KOO30064.1"/>
    </source>
</evidence>
<dbReference type="EMBL" id="JWZX01002299">
    <property type="protein sequence ID" value="KOO30064.1"/>
    <property type="molecule type" value="Genomic_DNA"/>
</dbReference>
<dbReference type="GO" id="GO:0005737">
    <property type="term" value="C:cytoplasm"/>
    <property type="evidence" value="ECO:0007669"/>
    <property type="project" value="TreeGrafter"/>
</dbReference>
<name>A0A0M0JU35_9EUKA</name>
<evidence type="ECO:0000313" key="2">
    <source>
        <dbReference type="Proteomes" id="UP000037460"/>
    </source>
</evidence>
<dbReference type="CDD" id="cd07040">
    <property type="entry name" value="HP"/>
    <property type="match status" value="1"/>
</dbReference>
<dbReference type="InterPro" id="IPR029033">
    <property type="entry name" value="His_PPase_superfam"/>
</dbReference>
<dbReference type="GO" id="GO:0016791">
    <property type="term" value="F:phosphatase activity"/>
    <property type="evidence" value="ECO:0007669"/>
    <property type="project" value="TreeGrafter"/>
</dbReference>
<dbReference type="Proteomes" id="UP000037460">
    <property type="component" value="Unassembled WGS sequence"/>
</dbReference>
<dbReference type="Gene3D" id="3.40.50.1240">
    <property type="entry name" value="Phosphoglycerate mutase-like"/>
    <property type="match status" value="1"/>
</dbReference>
<accession>A0A0M0JU35</accession>
<dbReference type="PANTHER" id="PTHR48100">
    <property type="entry name" value="BROAD-SPECIFICITY PHOSPHATASE YOR283W-RELATED"/>
    <property type="match status" value="1"/>
</dbReference>
<dbReference type="SUPFAM" id="SSF53254">
    <property type="entry name" value="Phosphoglycerate mutase-like"/>
    <property type="match status" value="1"/>
</dbReference>
<protein>
    <submittedName>
        <fullName evidence="1">Phosphoglycerate mutase-like protein</fullName>
    </submittedName>
</protein>
<dbReference type="InterPro" id="IPR050275">
    <property type="entry name" value="PGM_Phosphatase"/>
</dbReference>
<proteinExistence type="predicted"/>
<reference evidence="2" key="1">
    <citation type="journal article" date="2015" name="PLoS Genet.">
        <title>Genome Sequence and Transcriptome Analyses of Chrysochromulina tobin: Metabolic Tools for Enhanced Algal Fitness in the Prominent Order Prymnesiales (Haptophyceae).</title>
        <authorList>
            <person name="Hovde B.T."/>
            <person name="Deodato C.R."/>
            <person name="Hunsperger H.M."/>
            <person name="Ryken S.A."/>
            <person name="Yost W."/>
            <person name="Jha R.K."/>
            <person name="Patterson J."/>
            <person name="Monnat R.J. Jr."/>
            <person name="Barlow S.B."/>
            <person name="Starkenburg S.R."/>
            <person name="Cattolico R.A."/>
        </authorList>
    </citation>
    <scope>NUCLEOTIDE SEQUENCE</scope>
    <source>
        <strain evidence="2">CCMP291</strain>
    </source>
</reference>
<dbReference type="PANTHER" id="PTHR48100:SF1">
    <property type="entry name" value="HISTIDINE PHOSPHATASE FAMILY PROTEIN-RELATED"/>
    <property type="match status" value="1"/>
</dbReference>
<dbReference type="InterPro" id="IPR013078">
    <property type="entry name" value="His_Pase_superF_clade-1"/>
</dbReference>
<organism evidence="1 2">
    <name type="scientific">Chrysochromulina tobinii</name>
    <dbReference type="NCBI Taxonomy" id="1460289"/>
    <lineage>
        <taxon>Eukaryota</taxon>
        <taxon>Haptista</taxon>
        <taxon>Haptophyta</taxon>
        <taxon>Prymnesiophyceae</taxon>
        <taxon>Prymnesiales</taxon>
        <taxon>Chrysochromulinaceae</taxon>
        <taxon>Chrysochromulina</taxon>
    </lineage>
</organism>
<dbReference type="OrthoDB" id="496981at2759"/>
<sequence length="208" mass="22831">MKQPAGLDARLTEEGCQQCAALAHKVGDLTPELIVSSPLTRTLQTSVLCFGKQLAAGVPLVALESVRETVNYLCDARRPLSAIVGEVHSATGITVDTSGCEHEHDELWLAYERKHGTQAAFGGHRESANLPLLAERARAAFAWLGGRSEREIIIVSHSAFLWNTLNMARVSRGMVPDVVDYAGDRELETWLAARFENTEMRTVLCEFL</sequence>
<keyword evidence="2" id="KW-1185">Reference proteome</keyword>
<gene>
    <name evidence="1" type="ORF">Ctob_005595</name>
</gene>
<dbReference type="Pfam" id="PF00300">
    <property type="entry name" value="His_Phos_1"/>
    <property type="match status" value="1"/>
</dbReference>
<comment type="caution">
    <text evidence="1">The sequence shown here is derived from an EMBL/GenBank/DDBJ whole genome shotgun (WGS) entry which is preliminary data.</text>
</comment>
<dbReference type="AlphaFoldDB" id="A0A0M0JU35"/>